<evidence type="ECO:0000313" key="3">
    <source>
        <dbReference type="Proteomes" id="UP001215280"/>
    </source>
</evidence>
<dbReference type="AlphaFoldDB" id="A0AAD7N1C7"/>
<dbReference type="Gene3D" id="3.80.10.10">
    <property type="entry name" value="Ribonuclease Inhibitor"/>
    <property type="match status" value="1"/>
</dbReference>
<reference evidence="2" key="1">
    <citation type="submission" date="2023-03" db="EMBL/GenBank/DDBJ databases">
        <title>Massive genome expansion in bonnet fungi (Mycena s.s.) driven by repeated elements and novel gene families across ecological guilds.</title>
        <authorList>
            <consortium name="Lawrence Berkeley National Laboratory"/>
            <person name="Harder C.B."/>
            <person name="Miyauchi S."/>
            <person name="Viragh M."/>
            <person name="Kuo A."/>
            <person name="Thoen E."/>
            <person name="Andreopoulos B."/>
            <person name="Lu D."/>
            <person name="Skrede I."/>
            <person name="Drula E."/>
            <person name="Henrissat B."/>
            <person name="Morin E."/>
            <person name="Kohler A."/>
            <person name="Barry K."/>
            <person name="LaButti K."/>
            <person name="Morin E."/>
            <person name="Salamov A."/>
            <person name="Lipzen A."/>
            <person name="Mereny Z."/>
            <person name="Hegedus B."/>
            <person name="Baldrian P."/>
            <person name="Stursova M."/>
            <person name="Weitz H."/>
            <person name="Taylor A."/>
            <person name="Grigoriev I.V."/>
            <person name="Nagy L.G."/>
            <person name="Martin F."/>
            <person name="Kauserud H."/>
        </authorList>
    </citation>
    <scope>NUCLEOTIDE SEQUENCE</scope>
    <source>
        <strain evidence="2">CBHHK188m</strain>
    </source>
</reference>
<dbReference type="SUPFAM" id="SSF52047">
    <property type="entry name" value="RNI-like"/>
    <property type="match status" value="1"/>
</dbReference>
<dbReference type="InterPro" id="IPR032675">
    <property type="entry name" value="LRR_dom_sf"/>
</dbReference>
<dbReference type="EMBL" id="JARJLG010000122">
    <property type="protein sequence ID" value="KAJ7741535.1"/>
    <property type="molecule type" value="Genomic_DNA"/>
</dbReference>
<comment type="caution">
    <text evidence="2">The sequence shown here is derived from an EMBL/GenBank/DDBJ whole genome shotgun (WGS) entry which is preliminary data.</text>
</comment>
<dbReference type="Gene3D" id="1.20.1280.50">
    <property type="match status" value="1"/>
</dbReference>
<organism evidence="2 3">
    <name type="scientific">Mycena maculata</name>
    <dbReference type="NCBI Taxonomy" id="230809"/>
    <lineage>
        <taxon>Eukaryota</taxon>
        <taxon>Fungi</taxon>
        <taxon>Dikarya</taxon>
        <taxon>Basidiomycota</taxon>
        <taxon>Agaricomycotina</taxon>
        <taxon>Agaricomycetes</taxon>
        <taxon>Agaricomycetidae</taxon>
        <taxon>Agaricales</taxon>
        <taxon>Marasmiineae</taxon>
        <taxon>Mycenaceae</taxon>
        <taxon>Mycena</taxon>
    </lineage>
</organism>
<dbReference type="Pfam" id="PF12937">
    <property type="entry name" value="F-box-like"/>
    <property type="match status" value="1"/>
</dbReference>
<feature type="domain" description="F-box" evidence="1">
    <location>
        <begin position="3"/>
        <end position="56"/>
    </location>
</feature>
<dbReference type="PANTHER" id="PTHR32212">
    <property type="entry name" value="CYCLIN-LIKE F-BOX"/>
    <property type="match status" value="1"/>
</dbReference>
<gene>
    <name evidence="2" type="ORF">DFH07DRAFT_53555</name>
</gene>
<evidence type="ECO:0000313" key="2">
    <source>
        <dbReference type="EMBL" id="KAJ7741535.1"/>
    </source>
</evidence>
<protein>
    <recommendedName>
        <fullName evidence="1">F-box domain-containing protein</fullName>
    </recommendedName>
</protein>
<name>A0AAD7N1C7_9AGAR</name>
<dbReference type="PANTHER" id="PTHR32212:SF248">
    <property type="entry name" value="F-BOX DOMAIN-CONTAINING PROTEIN"/>
    <property type="match status" value="1"/>
</dbReference>
<dbReference type="Proteomes" id="UP001215280">
    <property type="component" value="Unassembled WGS sequence"/>
</dbReference>
<keyword evidence="3" id="KW-1185">Reference proteome</keyword>
<evidence type="ECO:0000259" key="1">
    <source>
        <dbReference type="Pfam" id="PF12937"/>
    </source>
</evidence>
<proteinExistence type="predicted"/>
<sequence length="509" mass="56924">MESDLPNELLAQIFKAGTTLSSPCPGCLPCLISYSAVSKRWRSSCLEYPDLWTNINVPFSMRNVEAWIALSLERSKSCLFDITLQLPDINNLPAYMSVVTNVMLLVVQHVHRLRRLAIQSEFFLSNPEKIFALLQNAQRAPRLTVLHLTFSDLHPIGSVTIPQGSLLMQAPSLSSLRLHGVVSPVPFVGLRSLDIQGLRTTYSAFSDFCRLSPLLTDLILPKLRLMLDLKSKPLPPIEIPSLKTLALSFCKPPPSNSFNPCHSLLSLLSTPNLEYLELAGGNMPDLAKCFPDPSAFTRLRTLRLVNVSIFARASRTEPEVDNCAYLRALTTVEELELIHSHAKYLLPTENDKDKILNRRPRTRSINFRDSEIGLRTFYPLPQRVDNLIPRGGLSPVNGQQDLPDPVPIYPNLRSISLDALPAAEVLWLYQFVLERPQIEVVRLSPVVERHFASSLGTVDGVLHSIPNTSMKKLGASEHDPVDVGKLLRERVLVKKIETDGYIQWQGAVI</sequence>
<dbReference type="InterPro" id="IPR001810">
    <property type="entry name" value="F-box_dom"/>
</dbReference>
<accession>A0AAD7N1C7</accession>